<feature type="transmembrane region" description="Helical" evidence="10">
    <location>
        <begin position="972"/>
        <end position="991"/>
    </location>
</feature>
<keyword evidence="3 10" id="KW-1003">Cell membrane</keyword>
<evidence type="ECO:0000256" key="10">
    <source>
        <dbReference type="HAMAP-Rule" id="MF_01463"/>
    </source>
</evidence>
<dbReference type="InterPro" id="IPR022813">
    <property type="entry name" value="SecD/SecF_arch_bac"/>
</dbReference>
<dbReference type="AlphaFoldDB" id="A0A518HY23"/>
<keyword evidence="9 10" id="KW-0472">Membrane</keyword>
<evidence type="ECO:0000256" key="8">
    <source>
        <dbReference type="ARBA" id="ARBA00023010"/>
    </source>
</evidence>
<dbReference type="InterPro" id="IPR055344">
    <property type="entry name" value="SecD_SecF_C_bact"/>
</dbReference>
<sequence length="1088" mass="115866">MDCFSLVQPLADVSLTAPSLLPGLLSTIDSASIAGWFGDLLSASPIAQGEAEQGISWQQYGLLAVALAVIILPFTVGGFFAKRLKMPTHATRIGFILLAITVSVTVLLNRLPDQGVDLRGGTILVYEIDPSKSNPDAEQQGNGVKSKDLVGPLTKRINPSGTREIVIRPYGDSQIEIIIPEVDQREVALIEETLKQAGILRFAIVANRTDHQRVINLAAEQAASPERAIRMSEVISDVDGSTVGRWAIVDRETTKTGDNGPFRVNIGNAIVRNPDTGEFVELPTQVRGDQVLQANWVDNNGLSGLEVLMIIDPQIDVKGEDLAFASTTFDEQGAPAVAFNLTDSGSNKFRVLTTENSPQGTRQRQLGIVMDDRLLSAPNILQPISKQGRITGNFTTEEVKALVDILKAGQLPAALTKQPIAKNQIDATLGADTIRKGVMAIGVSLMLVLVFILFYYRFAGAIACFALVLNLAMILATMVLIHQPLTLPGLAGLVLTVGMSVDANVLIFERIREEINKGAKDRMAIRNGFAKATVTIVDANLTTLFTAIVLYAIGTDQIRGFAVTLILGILYSMFTAIYMSRTLFDIAERHNKVSLGMSDMVNAMKNSVSGGGMMDFIGKGKIALAISSVLILIGIGSLVARGKTILDIDFAGGSSVQFRVSQSTTTQSIRDIVGTGIGEQDGTPVQFTVNGVTMDGADDGTVFKVDSSLVSVDDLQTRIVESFATAADTDLVTYDVSISDATGGSDTSAIDRDSNGVMLVAMQAETEAAAEDATAEDATAEDSDSPASTSEPSLTAGESAVRRISLGIGGDDTSASISGPTLIQRMKEAADELKIPLNERAIDLLPSGEGAEDWKSGSSVPFSEWKVTLPMGNQAADQVMQAVERSLGNEPVWVSSSSVGARVAGQMVGRASVALFASLMVIILYIWFRFQRVIYGFAAVAALVHDVLITLGAIAISYYVADALGFLLIDPFKISLTVVAALLTIIGYSLNDTIVVFDRIRETKGKAPRLTGEMINTSINQTLSRTLLTSITTLIVVVLLYLFGGQGIHAFAFCLVIGVLVGTYSSVFVASPILLMLVKRGEKTAEAA</sequence>
<comment type="function">
    <text evidence="10">Part of the Sec protein translocase complex. Interacts with the SecYEG preprotein conducting channel. SecDF uses the proton motive force (PMF) to complete protein translocation after the ATP-dependent function of SecA.</text>
</comment>
<dbReference type="Proteomes" id="UP000319004">
    <property type="component" value="Chromosome"/>
</dbReference>
<evidence type="ECO:0000256" key="2">
    <source>
        <dbReference type="ARBA" id="ARBA00022448"/>
    </source>
</evidence>
<dbReference type="InterPro" id="IPR022645">
    <property type="entry name" value="SecD/SecF_bac"/>
</dbReference>
<feature type="compositionally biased region" description="Acidic residues" evidence="12">
    <location>
        <begin position="768"/>
        <end position="784"/>
    </location>
</feature>
<feature type="region of interest" description="Disordered" evidence="12">
    <location>
        <begin position="766"/>
        <end position="798"/>
    </location>
</feature>
<evidence type="ECO:0000256" key="9">
    <source>
        <dbReference type="ARBA" id="ARBA00023136"/>
    </source>
</evidence>
<dbReference type="InterPro" id="IPR048634">
    <property type="entry name" value="SecD_SecF_C"/>
</dbReference>
<feature type="transmembrane region" description="Helical" evidence="10">
    <location>
        <begin position="487"/>
        <end position="508"/>
    </location>
</feature>
<dbReference type="InterPro" id="IPR005665">
    <property type="entry name" value="SecF_bac"/>
</dbReference>
<dbReference type="InterPro" id="IPR005791">
    <property type="entry name" value="SecD"/>
</dbReference>
<dbReference type="Pfam" id="PF22599">
    <property type="entry name" value="SecDF_P1_head"/>
    <property type="match status" value="1"/>
</dbReference>
<dbReference type="FunFam" id="1.20.1640.10:FF:000004">
    <property type="entry name" value="Protein translocase subunit SecD"/>
    <property type="match status" value="1"/>
</dbReference>
<dbReference type="OrthoDB" id="9805019at2"/>
<feature type="region of interest" description="Disordered" evidence="12">
    <location>
        <begin position="131"/>
        <end position="150"/>
    </location>
</feature>
<dbReference type="PANTHER" id="PTHR30081:SF1">
    <property type="entry name" value="PROTEIN TRANSLOCASE SUBUNIT SECD"/>
    <property type="match status" value="1"/>
</dbReference>
<feature type="transmembrane region" description="Helical" evidence="10">
    <location>
        <begin position="1026"/>
        <end position="1044"/>
    </location>
</feature>
<reference evidence="14 15" key="1">
    <citation type="submission" date="2019-03" db="EMBL/GenBank/DDBJ databases">
        <title>Deep-cultivation of Planctomycetes and their phenomic and genomic characterization uncovers novel biology.</title>
        <authorList>
            <person name="Wiegand S."/>
            <person name="Jogler M."/>
            <person name="Boedeker C."/>
            <person name="Pinto D."/>
            <person name="Vollmers J."/>
            <person name="Rivas-Marin E."/>
            <person name="Kohn T."/>
            <person name="Peeters S.H."/>
            <person name="Heuer A."/>
            <person name="Rast P."/>
            <person name="Oberbeckmann S."/>
            <person name="Bunk B."/>
            <person name="Jeske O."/>
            <person name="Meyerdierks A."/>
            <person name="Storesund J.E."/>
            <person name="Kallscheuer N."/>
            <person name="Luecker S."/>
            <person name="Lage O.M."/>
            <person name="Pohl T."/>
            <person name="Merkel B.J."/>
            <person name="Hornburger P."/>
            <person name="Mueller R.-W."/>
            <person name="Bruemmer F."/>
            <person name="Labrenz M."/>
            <person name="Spormann A.M."/>
            <person name="Op den Camp H."/>
            <person name="Overmann J."/>
            <person name="Amann R."/>
            <person name="Jetten M.S.M."/>
            <person name="Mascher T."/>
            <person name="Medema M.H."/>
            <person name="Devos D.P."/>
            <person name="Kaster A.-K."/>
            <person name="Ovreas L."/>
            <person name="Rohde M."/>
            <person name="Galperin M.Y."/>
            <person name="Jogler C."/>
        </authorList>
    </citation>
    <scope>NUCLEOTIDE SEQUENCE [LARGE SCALE GENOMIC DNA]</scope>
    <source>
        <strain evidence="14 15">Enr13</strain>
    </source>
</reference>
<name>A0A518HY23_9BACT</name>
<comment type="similarity">
    <text evidence="11">Belongs to the SecD/SecF family. SecF subfamily.</text>
</comment>
<keyword evidence="4" id="KW-0997">Cell inner membrane</keyword>
<dbReference type="Gene3D" id="3.30.1360.200">
    <property type="match status" value="1"/>
</dbReference>
<evidence type="ECO:0000256" key="1">
    <source>
        <dbReference type="ARBA" id="ARBA00004651"/>
    </source>
</evidence>
<dbReference type="InterPro" id="IPR022646">
    <property type="entry name" value="SecD/SecF_CS"/>
</dbReference>
<comment type="subcellular location">
    <subcellularLocation>
        <location evidence="1 10">Cell membrane</location>
        <topology evidence="1 10">Multi-pass membrane protein</topology>
    </subcellularLocation>
</comment>
<evidence type="ECO:0000256" key="11">
    <source>
        <dbReference type="HAMAP-Rule" id="MF_01464"/>
    </source>
</evidence>
<organism evidence="14 15">
    <name type="scientific">Stieleria neptunia</name>
    <dbReference type="NCBI Taxonomy" id="2527979"/>
    <lineage>
        <taxon>Bacteria</taxon>
        <taxon>Pseudomonadati</taxon>
        <taxon>Planctomycetota</taxon>
        <taxon>Planctomycetia</taxon>
        <taxon>Pirellulales</taxon>
        <taxon>Pirellulaceae</taxon>
        <taxon>Stieleria</taxon>
    </lineage>
</organism>
<gene>
    <name evidence="11" type="primary">secF</name>
    <name evidence="10" type="synonym">secD</name>
    <name evidence="14" type="ORF">Enr13x_56380</name>
</gene>
<comment type="subunit">
    <text evidence="11">Forms a complex with SecD. Part of the essential Sec protein translocation apparatus which comprises SecA, SecYEG and auxiliary proteins SecDF. Other proteins may also be involved.</text>
</comment>
<dbReference type="Gene3D" id="1.20.1640.10">
    <property type="entry name" value="Multidrug efflux transporter AcrB transmembrane domain"/>
    <property type="match status" value="2"/>
</dbReference>
<dbReference type="HAMAP" id="MF_01463_B">
    <property type="entry name" value="SecD_B"/>
    <property type="match status" value="1"/>
</dbReference>
<dbReference type="NCBIfam" id="TIGR00966">
    <property type="entry name" value="transloc_SecF"/>
    <property type="match status" value="1"/>
</dbReference>
<dbReference type="GO" id="GO:0043952">
    <property type="term" value="P:protein transport by the Sec complex"/>
    <property type="evidence" value="ECO:0007669"/>
    <property type="project" value="UniProtKB-UniRule"/>
</dbReference>
<feature type="transmembrane region" description="Helical" evidence="10">
    <location>
        <begin position="622"/>
        <end position="640"/>
    </location>
</feature>
<feature type="transmembrane region" description="Helical" evidence="10">
    <location>
        <begin position="907"/>
        <end position="928"/>
    </location>
</feature>
<evidence type="ECO:0000256" key="7">
    <source>
        <dbReference type="ARBA" id="ARBA00022989"/>
    </source>
</evidence>
<dbReference type="NCBIfam" id="TIGR01129">
    <property type="entry name" value="secD"/>
    <property type="match status" value="1"/>
</dbReference>
<dbReference type="GO" id="GO:0005886">
    <property type="term" value="C:plasma membrane"/>
    <property type="evidence" value="ECO:0007669"/>
    <property type="project" value="UniProtKB-SubCell"/>
</dbReference>
<evidence type="ECO:0000256" key="4">
    <source>
        <dbReference type="ARBA" id="ARBA00022519"/>
    </source>
</evidence>
<keyword evidence="7 10" id="KW-1133">Transmembrane helix</keyword>
<dbReference type="PROSITE" id="PS50156">
    <property type="entry name" value="SSD"/>
    <property type="match status" value="1"/>
</dbReference>
<feature type="transmembrane region" description="Helical" evidence="10">
    <location>
        <begin position="560"/>
        <end position="579"/>
    </location>
</feature>
<comment type="subunit">
    <text evidence="10">Forms a complex with SecF. Part of the essential Sec protein translocation apparatus which comprises SecA, SecYEG and auxiliary proteins SecDF. Other proteins may also be involved.</text>
</comment>
<feature type="transmembrane region" description="Helical" evidence="10">
    <location>
        <begin position="1050"/>
        <end position="1078"/>
    </location>
</feature>
<dbReference type="InterPro" id="IPR000731">
    <property type="entry name" value="SSD"/>
</dbReference>
<evidence type="ECO:0000256" key="12">
    <source>
        <dbReference type="SAM" id="MobiDB-lite"/>
    </source>
</evidence>
<dbReference type="NCBIfam" id="TIGR00916">
    <property type="entry name" value="2A0604s01"/>
    <property type="match status" value="1"/>
</dbReference>
<dbReference type="GO" id="GO:0015450">
    <property type="term" value="F:protein-transporting ATPase activity"/>
    <property type="evidence" value="ECO:0007669"/>
    <property type="project" value="InterPro"/>
</dbReference>
<evidence type="ECO:0000256" key="5">
    <source>
        <dbReference type="ARBA" id="ARBA00022692"/>
    </source>
</evidence>
<dbReference type="InterPro" id="IPR054384">
    <property type="entry name" value="SecDF_P1_head"/>
</dbReference>
<dbReference type="PRINTS" id="PR01755">
    <property type="entry name" value="SECFTRNLCASE"/>
</dbReference>
<dbReference type="RefSeq" id="WP_145390012.1">
    <property type="nucleotide sequence ID" value="NZ_CP037423.1"/>
</dbReference>
<evidence type="ECO:0000313" key="14">
    <source>
        <dbReference type="EMBL" id="QDV45759.1"/>
    </source>
</evidence>
<evidence type="ECO:0000259" key="13">
    <source>
        <dbReference type="PROSITE" id="PS50156"/>
    </source>
</evidence>
<keyword evidence="15" id="KW-1185">Reference proteome</keyword>
<feature type="transmembrane region" description="Helical" evidence="10">
    <location>
        <begin position="935"/>
        <end position="960"/>
    </location>
</feature>
<feature type="transmembrane region" description="Helical" evidence="10">
    <location>
        <begin position="529"/>
        <end position="554"/>
    </location>
</feature>
<dbReference type="GO" id="GO:0006605">
    <property type="term" value="P:protein targeting"/>
    <property type="evidence" value="ECO:0007669"/>
    <property type="project" value="UniProtKB-UniRule"/>
</dbReference>
<keyword evidence="5 10" id="KW-0812">Transmembrane</keyword>
<comment type="caution">
    <text evidence="10">Lacks conserved residue(s) required for the propagation of feature annotation.</text>
</comment>
<evidence type="ECO:0000256" key="3">
    <source>
        <dbReference type="ARBA" id="ARBA00022475"/>
    </source>
</evidence>
<feature type="transmembrane region" description="Helical" evidence="10">
    <location>
        <begin position="60"/>
        <end position="81"/>
    </location>
</feature>
<keyword evidence="6 10" id="KW-0653">Protein transport</keyword>
<dbReference type="KEGG" id="snep:Enr13x_56380"/>
<dbReference type="PANTHER" id="PTHR30081">
    <property type="entry name" value="PROTEIN-EXPORT MEMBRANE PROTEIN SEC"/>
    <property type="match status" value="1"/>
</dbReference>
<dbReference type="SUPFAM" id="SSF82866">
    <property type="entry name" value="Multidrug efflux transporter AcrB transmembrane domain"/>
    <property type="match status" value="2"/>
</dbReference>
<comment type="similarity">
    <text evidence="10">Belongs to the SecD/SecF family. SecD subfamily.</text>
</comment>
<protein>
    <recommendedName>
        <fullName evidence="10 11">Multifunctional fusion protein</fullName>
    </recommendedName>
    <domain>
        <recommendedName>
            <fullName evidence="10">Protein translocase subunit SecD</fullName>
        </recommendedName>
    </domain>
    <domain>
        <recommendedName>
            <fullName evidence="11">Protein-export membrane protein SecF</fullName>
        </recommendedName>
    </domain>
</protein>
<dbReference type="Gene3D" id="3.30.70.3400">
    <property type="match status" value="1"/>
</dbReference>
<proteinExistence type="inferred from homology"/>
<feature type="transmembrane region" description="Helical" evidence="10">
    <location>
        <begin position="463"/>
        <end position="481"/>
    </location>
</feature>
<dbReference type="Pfam" id="PF07549">
    <property type="entry name" value="Sec_GG"/>
    <property type="match status" value="2"/>
</dbReference>
<dbReference type="GO" id="GO:0065002">
    <property type="term" value="P:intracellular protein transmembrane transport"/>
    <property type="evidence" value="ECO:0007669"/>
    <property type="project" value="UniProtKB-UniRule"/>
</dbReference>
<accession>A0A518HY23</accession>
<feature type="transmembrane region" description="Helical" evidence="10">
    <location>
        <begin position="437"/>
        <end position="456"/>
    </location>
</feature>
<feature type="transmembrane region" description="Helical" evidence="10">
    <location>
        <begin position="93"/>
        <end position="111"/>
    </location>
</feature>
<dbReference type="EMBL" id="CP037423">
    <property type="protein sequence ID" value="QDV45759.1"/>
    <property type="molecule type" value="Genomic_DNA"/>
</dbReference>
<dbReference type="HAMAP" id="MF_01464_B">
    <property type="entry name" value="SecF_B"/>
    <property type="match status" value="1"/>
</dbReference>
<feature type="compositionally biased region" description="Polar residues" evidence="12">
    <location>
        <begin position="131"/>
        <end position="143"/>
    </location>
</feature>
<feature type="domain" description="SSD" evidence="13">
    <location>
        <begin position="911"/>
        <end position="1076"/>
    </location>
</feature>
<evidence type="ECO:0000313" key="15">
    <source>
        <dbReference type="Proteomes" id="UP000319004"/>
    </source>
</evidence>
<keyword evidence="8 10" id="KW-0811">Translocation</keyword>
<dbReference type="Pfam" id="PF02355">
    <property type="entry name" value="SecD_SecF_C"/>
    <property type="match status" value="2"/>
</dbReference>
<keyword evidence="2 10" id="KW-0813">Transport</keyword>
<evidence type="ECO:0000256" key="6">
    <source>
        <dbReference type="ARBA" id="ARBA00022927"/>
    </source>
</evidence>